<reference evidence="8 9" key="1">
    <citation type="submission" date="2020-02" db="EMBL/GenBank/DDBJ databases">
        <title>Draft genome sequence of Haematococcus lacustris strain NIES-144.</title>
        <authorList>
            <person name="Morimoto D."/>
            <person name="Nakagawa S."/>
            <person name="Yoshida T."/>
            <person name="Sawayama S."/>
        </authorList>
    </citation>
    <scope>NUCLEOTIDE SEQUENCE [LARGE SCALE GENOMIC DNA]</scope>
    <source>
        <strain evidence="8 9">NIES-144</strain>
    </source>
</reference>
<evidence type="ECO:0000256" key="7">
    <source>
        <dbReference type="SAM" id="SignalP"/>
    </source>
</evidence>
<evidence type="ECO:0000256" key="4">
    <source>
        <dbReference type="ARBA" id="ARBA00023136"/>
    </source>
</evidence>
<accession>A0A699Z5B8</accession>
<feature type="compositionally biased region" description="Polar residues" evidence="5">
    <location>
        <begin position="58"/>
        <end position="72"/>
    </location>
</feature>
<feature type="chain" id="PRO_5025488153" evidence="7">
    <location>
        <begin position="30"/>
        <end position="261"/>
    </location>
</feature>
<feature type="signal peptide" evidence="7">
    <location>
        <begin position="1"/>
        <end position="29"/>
    </location>
</feature>
<proteinExistence type="predicted"/>
<evidence type="ECO:0000313" key="8">
    <source>
        <dbReference type="EMBL" id="GFH14476.1"/>
    </source>
</evidence>
<dbReference type="GO" id="GO:0005385">
    <property type="term" value="F:zinc ion transmembrane transporter activity"/>
    <property type="evidence" value="ECO:0007669"/>
    <property type="project" value="TreeGrafter"/>
</dbReference>
<evidence type="ECO:0000256" key="6">
    <source>
        <dbReference type="SAM" id="Phobius"/>
    </source>
</evidence>
<evidence type="ECO:0000256" key="5">
    <source>
        <dbReference type="SAM" id="MobiDB-lite"/>
    </source>
</evidence>
<gene>
    <name evidence="8" type="ORF">HaLaN_10537</name>
</gene>
<organism evidence="8 9">
    <name type="scientific">Haematococcus lacustris</name>
    <name type="common">Green alga</name>
    <name type="synonym">Haematococcus pluvialis</name>
    <dbReference type="NCBI Taxonomy" id="44745"/>
    <lineage>
        <taxon>Eukaryota</taxon>
        <taxon>Viridiplantae</taxon>
        <taxon>Chlorophyta</taxon>
        <taxon>core chlorophytes</taxon>
        <taxon>Chlorophyceae</taxon>
        <taxon>CS clade</taxon>
        <taxon>Chlamydomonadales</taxon>
        <taxon>Haematococcaceae</taxon>
        <taxon>Haematococcus</taxon>
    </lineage>
</organism>
<dbReference type="Proteomes" id="UP000485058">
    <property type="component" value="Unassembled WGS sequence"/>
</dbReference>
<dbReference type="InterPro" id="IPR003689">
    <property type="entry name" value="ZIP"/>
</dbReference>
<feature type="compositionally biased region" description="Basic residues" evidence="5">
    <location>
        <begin position="41"/>
        <end position="51"/>
    </location>
</feature>
<feature type="region of interest" description="Disordered" evidence="5">
    <location>
        <begin position="41"/>
        <end position="85"/>
    </location>
</feature>
<feature type="transmembrane region" description="Helical" evidence="6">
    <location>
        <begin position="188"/>
        <end position="207"/>
    </location>
</feature>
<keyword evidence="9" id="KW-1185">Reference proteome</keyword>
<comment type="caution">
    <text evidence="8">The sequence shown here is derived from an EMBL/GenBank/DDBJ whole genome shotgun (WGS) entry which is preliminary data.</text>
</comment>
<protein>
    <submittedName>
        <fullName evidence="8">Uncharacterized protein</fullName>
    </submittedName>
</protein>
<dbReference type="EMBL" id="BLLF01000730">
    <property type="protein sequence ID" value="GFH14476.1"/>
    <property type="molecule type" value="Genomic_DNA"/>
</dbReference>
<keyword evidence="7" id="KW-0732">Signal</keyword>
<evidence type="ECO:0000313" key="9">
    <source>
        <dbReference type="Proteomes" id="UP000485058"/>
    </source>
</evidence>
<dbReference type="PANTHER" id="PTHR11040:SF44">
    <property type="entry name" value="PROTEIN ZNTC-RELATED"/>
    <property type="match status" value="1"/>
</dbReference>
<feature type="transmembrane region" description="Helical" evidence="6">
    <location>
        <begin position="117"/>
        <end position="137"/>
    </location>
</feature>
<name>A0A699Z5B8_HAELA</name>
<feature type="non-terminal residue" evidence="8">
    <location>
        <position position="1"/>
    </location>
</feature>
<keyword evidence="3 6" id="KW-1133">Transmembrane helix</keyword>
<evidence type="ECO:0000256" key="1">
    <source>
        <dbReference type="ARBA" id="ARBA00004141"/>
    </source>
</evidence>
<dbReference type="PANTHER" id="PTHR11040">
    <property type="entry name" value="ZINC/IRON TRANSPORTER"/>
    <property type="match status" value="1"/>
</dbReference>
<keyword evidence="2 6" id="KW-0812">Transmembrane</keyword>
<dbReference type="GO" id="GO:0005886">
    <property type="term" value="C:plasma membrane"/>
    <property type="evidence" value="ECO:0007669"/>
    <property type="project" value="TreeGrafter"/>
</dbReference>
<feature type="transmembrane region" description="Helical" evidence="6">
    <location>
        <begin position="149"/>
        <end position="168"/>
    </location>
</feature>
<evidence type="ECO:0000256" key="3">
    <source>
        <dbReference type="ARBA" id="ARBA00022989"/>
    </source>
</evidence>
<keyword evidence="4 6" id="KW-0472">Membrane</keyword>
<sequence length="261" mass="27411">MMRSQPGSIPTLALIWCSMRAVGLRSCDGCSVNMGQGMARSNHHNWKRRQLAPRASAHPQTGSPSLPGNSVCSDAKDKPPPLTRERTGLTHQMLHGSIGNGAGNGEASSDGTQDIRIAALFAILFTGLLGGLPPLYIKVFRKPGAPLPRLLRAMSAGIILALACIHIIPDSNADLGQLADLLDPPYDVSGCTIVFGVLIMVVLQSIAHSHVGSASVANTGGMGGLTSLFIGPGFGPELKDRLAPAHVEQRQHSVHKHSHGI</sequence>
<feature type="non-terminal residue" evidence="8">
    <location>
        <position position="261"/>
    </location>
</feature>
<comment type="subcellular location">
    <subcellularLocation>
        <location evidence="1">Membrane</location>
        <topology evidence="1">Multi-pass membrane protein</topology>
    </subcellularLocation>
</comment>
<feature type="compositionally biased region" description="Basic and acidic residues" evidence="5">
    <location>
        <begin position="74"/>
        <end position="85"/>
    </location>
</feature>
<dbReference type="Pfam" id="PF02535">
    <property type="entry name" value="Zip"/>
    <property type="match status" value="1"/>
</dbReference>
<dbReference type="AlphaFoldDB" id="A0A699Z5B8"/>
<evidence type="ECO:0000256" key="2">
    <source>
        <dbReference type="ARBA" id="ARBA00022692"/>
    </source>
</evidence>